<keyword evidence="3" id="KW-0547">Nucleotide-binding</keyword>
<evidence type="ECO:0000256" key="3">
    <source>
        <dbReference type="PROSITE-ProRule" id="PRU00409"/>
    </source>
</evidence>
<dbReference type="PROSITE" id="PS50975">
    <property type="entry name" value="ATP_GRASP"/>
    <property type="match status" value="1"/>
</dbReference>
<dbReference type="InterPro" id="IPR011095">
    <property type="entry name" value="Dala_Dala_lig_C"/>
</dbReference>
<dbReference type="Pfam" id="PF07478">
    <property type="entry name" value="Dala_Dala_lig_C"/>
    <property type="match status" value="1"/>
</dbReference>
<dbReference type="PANTHER" id="PTHR23132">
    <property type="entry name" value="D-ALANINE--D-ALANINE LIGASE"/>
    <property type="match status" value="1"/>
</dbReference>
<evidence type="ECO:0000259" key="4">
    <source>
        <dbReference type="PROSITE" id="PS50975"/>
    </source>
</evidence>
<dbReference type="Proteomes" id="UP000234335">
    <property type="component" value="Unassembled WGS sequence"/>
</dbReference>
<dbReference type="AlphaFoldDB" id="A0A2I1M9N2"/>
<feature type="domain" description="ATP-grasp" evidence="4">
    <location>
        <begin position="113"/>
        <end position="320"/>
    </location>
</feature>
<dbReference type="PANTHER" id="PTHR23132:SF23">
    <property type="entry name" value="D-ALANINE--D-ALANINE LIGASE B"/>
    <property type="match status" value="1"/>
</dbReference>
<keyword evidence="6" id="KW-1185">Reference proteome</keyword>
<accession>A0A2I1M9N2</accession>
<gene>
    <name evidence="5" type="ORF">CYJ34_03115</name>
</gene>
<comment type="caution">
    <text evidence="5">The sequence shown here is derived from an EMBL/GenBank/DDBJ whole genome shotgun (WGS) entry which is preliminary data.</text>
</comment>
<proteinExistence type="inferred from homology"/>
<name>A0A2I1M9N2_9FIRM</name>
<comment type="similarity">
    <text evidence="1">Belongs to the D-alanine--D-alanine ligase family.</text>
</comment>
<keyword evidence="2" id="KW-0436">Ligase</keyword>
<protein>
    <recommendedName>
        <fullName evidence="4">ATP-grasp domain-containing protein</fullName>
    </recommendedName>
</protein>
<keyword evidence="3" id="KW-0067">ATP-binding</keyword>
<dbReference type="InterPro" id="IPR011761">
    <property type="entry name" value="ATP-grasp"/>
</dbReference>
<dbReference type="GO" id="GO:0005524">
    <property type="term" value="F:ATP binding"/>
    <property type="evidence" value="ECO:0007669"/>
    <property type="project" value="UniProtKB-UniRule"/>
</dbReference>
<evidence type="ECO:0000313" key="5">
    <source>
        <dbReference type="EMBL" id="PKZ16789.1"/>
    </source>
</evidence>
<dbReference type="EMBL" id="PKGS01000002">
    <property type="protein sequence ID" value="PKZ16789.1"/>
    <property type="molecule type" value="Genomic_DNA"/>
</dbReference>
<dbReference type="Gene3D" id="3.30.470.20">
    <property type="entry name" value="ATP-grasp fold, B domain"/>
    <property type="match status" value="1"/>
</dbReference>
<sequence length="337" mass="38303">MKVALVYAEYENMTDEIRQVNPNADNIMQDMLSTIKEALEYNNHEVYEIPANIDMMRNIMDIDDLDVIFVRYDPLENLKLQGNVFAALELLGIPIVGSGMLAQATALSKETTSLILSSWGLPVTKSQIIFDKKDDLKEDLKESFPLFIKPESEAVSVGIRNDSYVENEEELAKTLDRIFDEVNPPVIIEEFLPGREFTVGVLEDMGELKALEVTEITFAKESGVNFRTKEVMENKWHKKTTPADINEELELEMKYLAIKSFKAIKCDTYARVDIRLNAYSEPYIMEINTMPGLSKKTSPFVLEAEASGISYEELMDKLVRSAYYKGTDKKKLGIGKF</sequence>
<dbReference type="RefSeq" id="WP_101539888.1">
    <property type="nucleotide sequence ID" value="NZ_PKGS01000002.1"/>
</dbReference>
<dbReference type="GO" id="GO:0008716">
    <property type="term" value="F:D-alanine-D-alanine ligase activity"/>
    <property type="evidence" value="ECO:0007669"/>
    <property type="project" value="InterPro"/>
</dbReference>
<dbReference type="InterPro" id="IPR013815">
    <property type="entry name" value="ATP_grasp_subdomain_1"/>
</dbReference>
<dbReference type="SUPFAM" id="SSF56059">
    <property type="entry name" value="Glutathione synthetase ATP-binding domain-like"/>
    <property type="match status" value="1"/>
</dbReference>
<dbReference type="Gene3D" id="3.30.1490.20">
    <property type="entry name" value="ATP-grasp fold, A domain"/>
    <property type="match status" value="1"/>
</dbReference>
<dbReference type="GO" id="GO:0046872">
    <property type="term" value="F:metal ion binding"/>
    <property type="evidence" value="ECO:0007669"/>
    <property type="project" value="InterPro"/>
</dbReference>
<evidence type="ECO:0000256" key="2">
    <source>
        <dbReference type="ARBA" id="ARBA00022598"/>
    </source>
</evidence>
<reference evidence="5 6" key="1">
    <citation type="submission" date="2017-12" db="EMBL/GenBank/DDBJ databases">
        <title>Phylogenetic diversity of female urinary microbiome.</title>
        <authorList>
            <person name="Thomas-White K."/>
            <person name="Wolfe A.J."/>
        </authorList>
    </citation>
    <scope>NUCLEOTIDE SEQUENCE [LARGE SCALE GENOMIC DNA]</scope>
    <source>
        <strain evidence="5 6">UMB0119</strain>
    </source>
</reference>
<organism evidence="5 6">
    <name type="scientific">Anaerococcus octavius</name>
    <dbReference type="NCBI Taxonomy" id="54007"/>
    <lineage>
        <taxon>Bacteria</taxon>
        <taxon>Bacillati</taxon>
        <taxon>Bacillota</taxon>
        <taxon>Tissierellia</taxon>
        <taxon>Tissierellales</taxon>
        <taxon>Peptoniphilaceae</taxon>
        <taxon>Anaerococcus</taxon>
    </lineage>
</organism>
<evidence type="ECO:0000313" key="6">
    <source>
        <dbReference type="Proteomes" id="UP000234335"/>
    </source>
</evidence>
<evidence type="ECO:0000256" key="1">
    <source>
        <dbReference type="ARBA" id="ARBA00010871"/>
    </source>
</evidence>